<accession>A0A6M4B0C7</accession>
<feature type="transmembrane region" description="Helical" evidence="1">
    <location>
        <begin position="157"/>
        <end position="178"/>
    </location>
</feature>
<organism evidence="2">
    <name type="scientific">Acrobeloides varius</name>
    <dbReference type="NCBI Taxonomy" id="2020968"/>
    <lineage>
        <taxon>Eukaryota</taxon>
        <taxon>Metazoa</taxon>
        <taxon>Ecdysozoa</taxon>
        <taxon>Nematoda</taxon>
        <taxon>Chromadorea</taxon>
        <taxon>Rhabditida</taxon>
        <taxon>Tylenchina</taxon>
        <taxon>Cephalobomorpha</taxon>
        <taxon>Cephaloboidea</taxon>
        <taxon>Cephalobidae</taxon>
        <taxon>Acrobeloides</taxon>
    </lineage>
</organism>
<protein>
    <submittedName>
        <fullName evidence="2">NADH dehydrogenase subunit 2</fullName>
    </submittedName>
</protein>
<keyword evidence="2" id="KW-0496">Mitochondrion</keyword>
<gene>
    <name evidence="2" type="primary">NAD2</name>
</gene>
<keyword evidence="1" id="KW-0812">Transmembrane</keyword>
<geneLocation type="mitochondrion" evidence="2"/>
<feature type="transmembrane region" description="Helical" evidence="1">
    <location>
        <begin position="6"/>
        <end position="34"/>
    </location>
</feature>
<feature type="transmembrane region" description="Helical" evidence="1">
    <location>
        <begin position="248"/>
        <end position="273"/>
    </location>
</feature>
<feature type="transmembrane region" description="Helical" evidence="1">
    <location>
        <begin position="46"/>
        <end position="72"/>
    </location>
</feature>
<sequence>MILIVLFFSWFLLIINNFIIWWCIFIIFTMVGLLKLKLNSSSINSIFYYFLIQEMLGLLFMMNFSSFFQLFIFFMKGGFAPFHFWMVKVLHISSWFSFSWMLTIQKMPYYFIVMMFWNWSWFLWVLMGSLVPLLQSLLVKSVWYQIFLLLTSSGNNMLMLIWFEPLMCVYTLPFYLIFMNYMMNGLSNQGLIGITYEFIFLLMSFPGGLPFYIKLFSLSLLFNMGGLIVVLFLLSLVLNLISGFNLVMYVHSFCLLYNKLFIIFFFFFLVLLLL</sequence>
<feature type="transmembrane region" description="Helical" evidence="1">
    <location>
        <begin position="84"/>
        <end position="102"/>
    </location>
</feature>
<evidence type="ECO:0000313" key="2">
    <source>
        <dbReference type="EMBL" id="QJQ35665.1"/>
    </source>
</evidence>
<dbReference type="EMBL" id="MK559448">
    <property type="protein sequence ID" value="QJQ35665.1"/>
    <property type="molecule type" value="Genomic_DNA"/>
</dbReference>
<keyword evidence="1" id="KW-1133">Transmembrane helix</keyword>
<keyword evidence="1" id="KW-0472">Membrane</keyword>
<dbReference type="AlphaFoldDB" id="A0A6M4B0C7"/>
<evidence type="ECO:0000256" key="1">
    <source>
        <dbReference type="SAM" id="Phobius"/>
    </source>
</evidence>
<feature type="transmembrane region" description="Helical" evidence="1">
    <location>
        <begin position="190"/>
        <end position="213"/>
    </location>
</feature>
<proteinExistence type="predicted"/>
<name>A0A6M4B0C7_9BILA</name>
<feature type="transmembrane region" description="Helical" evidence="1">
    <location>
        <begin position="220"/>
        <end position="242"/>
    </location>
</feature>
<reference evidence="2" key="1">
    <citation type="submission" date="2019-02" db="EMBL/GenBank/DDBJ databases">
        <title>The mitochondrial genomes of Acrobeloides varius (Cephalobomorpha) and its phylogenetic implications within Tylenchina (Nematoda).</title>
        <authorList>
            <person name="Kim T."/>
            <person name="Kim J."/>
            <person name="Lee Y."/>
            <person name="Park J.-K."/>
        </authorList>
    </citation>
    <scope>NUCLEOTIDE SEQUENCE</scope>
</reference>